<dbReference type="Proteomes" id="UP001642464">
    <property type="component" value="Unassembled WGS sequence"/>
</dbReference>
<accession>A0ABP0S1I2</accession>
<sequence>MNLRVFQGSKLPAFPDVMSWGPKTASESSNSPPKPQRSVSPLQSRTVMQQAVNRVVKTTAAMTRSISPKPLGTAQQVLGRAGKTASAAALARSASPRSASSVEWADHKKLKDIAKDLQRQLQRKEADASRLTDRVQKLIALRDEQLAESQAERRRLHYALEQEEVEVQRFRGRSCELQEALAAEVGARRREQIAQLRPCKDCAEQRLQRAELMAECQNLRTEIMEFEAVKLQLKKTRSNQENVRDQLVRELQALVANHDSGSKDQNDPARQKAVLTSH</sequence>
<feature type="coiled-coil region" evidence="1">
    <location>
        <begin position="107"/>
        <end position="141"/>
    </location>
</feature>
<feature type="region of interest" description="Disordered" evidence="2">
    <location>
        <begin position="1"/>
        <end position="47"/>
    </location>
</feature>
<proteinExistence type="predicted"/>
<keyword evidence="4" id="KW-1185">Reference proteome</keyword>
<organism evidence="3 4">
    <name type="scientific">Durusdinium trenchii</name>
    <dbReference type="NCBI Taxonomy" id="1381693"/>
    <lineage>
        <taxon>Eukaryota</taxon>
        <taxon>Sar</taxon>
        <taxon>Alveolata</taxon>
        <taxon>Dinophyceae</taxon>
        <taxon>Suessiales</taxon>
        <taxon>Symbiodiniaceae</taxon>
        <taxon>Durusdinium</taxon>
    </lineage>
</organism>
<reference evidence="3 4" key="1">
    <citation type="submission" date="2024-02" db="EMBL/GenBank/DDBJ databases">
        <authorList>
            <person name="Chen Y."/>
            <person name="Shah S."/>
            <person name="Dougan E. K."/>
            <person name="Thang M."/>
            <person name="Chan C."/>
        </authorList>
    </citation>
    <scope>NUCLEOTIDE SEQUENCE [LARGE SCALE GENOMIC DNA]</scope>
</reference>
<gene>
    <name evidence="3" type="ORF">SCF082_LOCUS49445</name>
</gene>
<evidence type="ECO:0000256" key="2">
    <source>
        <dbReference type="SAM" id="MobiDB-lite"/>
    </source>
</evidence>
<dbReference type="EMBL" id="CAXAMM010042684">
    <property type="protein sequence ID" value="CAK9106171.1"/>
    <property type="molecule type" value="Genomic_DNA"/>
</dbReference>
<feature type="compositionally biased region" description="Polar residues" evidence="2">
    <location>
        <begin position="25"/>
        <end position="47"/>
    </location>
</feature>
<feature type="region of interest" description="Disordered" evidence="2">
    <location>
        <begin position="255"/>
        <end position="278"/>
    </location>
</feature>
<evidence type="ECO:0000313" key="4">
    <source>
        <dbReference type="Proteomes" id="UP001642464"/>
    </source>
</evidence>
<protein>
    <submittedName>
        <fullName evidence="3">Uncharacterized protein</fullName>
    </submittedName>
</protein>
<keyword evidence="1" id="KW-0175">Coiled coil</keyword>
<name>A0ABP0S1I2_9DINO</name>
<comment type="caution">
    <text evidence="3">The sequence shown here is derived from an EMBL/GenBank/DDBJ whole genome shotgun (WGS) entry which is preliminary data.</text>
</comment>
<feature type="compositionally biased region" description="Basic and acidic residues" evidence="2">
    <location>
        <begin position="260"/>
        <end position="270"/>
    </location>
</feature>
<evidence type="ECO:0000313" key="3">
    <source>
        <dbReference type="EMBL" id="CAK9106171.1"/>
    </source>
</evidence>
<evidence type="ECO:0000256" key="1">
    <source>
        <dbReference type="SAM" id="Coils"/>
    </source>
</evidence>